<accession>G8Y0B9</accession>
<name>G8Y0B9_PICSO</name>
<keyword evidence="2" id="KW-1185">Reference proteome</keyword>
<sequence>MLITLDNSQSRIAISSNIQGRLDKVKAILTYPEAHIIRMITYSLVLSRYNFSGSHFAFYNLRFSVGSGAQNKDEIKIMIESRSFSYIIRCFRFLSVSSLVYSFSP</sequence>
<reference evidence="1 2" key="1">
    <citation type="journal article" date="2012" name="G3 (Bethesda)">
        <title>Pichia sorbitophila, an interspecies yeast hybrid reveals early steps of genome resolution following polyploidization.</title>
        <authorList>
            <person name="Leh Louis V."/>
            <person name="Despons L."/>
            <person name="Friedrich A."/>
            <person name="Martin T."/>
            <person name="Durrens P."/>
            <person name="Casaregola S."/>
            <person name="Neuveglise C."/>
            <person name="Fairhead C."/>
            <person name="Marck C."/>
            <person name="Cruz J.A."/>
            <person name="Straub M.L."/>
            <person name="Kugler V."/>
            <person name="Sacerdot C."/>
            <person name="Uzunov Z."/>
            <person name="Thierry A."/>
            <person name="Weiss S."/>
            <person name="Bleykasten C."/>
            <person name="De Montigny J."/>
            <person name="Jacques N."/>
            <person name="Jung P."/>
            <person name="Lemaire M."/>
            <person name="Mallet S."/>
            <person name="Morel G."/>
            <person name="Richard G.F."/>
            <person name="Sarkar A."/>
            <person name="Savel G."/>
            <person name="Schacherer J."/>
            <person name="Seret M.L."/>
            <person name="Talla E."/>
            <person name="Samson G."/>
            <person name="Jubin C."/>
            <person name="Poulain J."/>
            <person name="Vacherie B."/>
            <person name="Barbe V."/>
            <person name="Pelletier E."/>
            <person name="Sherman D.J."/>
            <person name="Westhof E."/>
            <person name="Weissenbach J."/>
            <person name="Baret P.V."/>
            <person name="Wincker P."/>
            <person name="Gaillardin C."/>
            <person name="Dujon B."/>
            <person name="Souciet J.L."/>
        </authorList>
    </citation>
    <scope>NUCLEOTIDE SEQUENCE [LARGE SCALE GENOMIC DNA]</scope>
    <source>
        <strain evidence="2">ATCC MYA-4447 / BCRC 22081 / CBS 7064 / NBRC 10061 / NRRL Y-12695</strain>
    </source>
</reference>
<dbReference type="HOGENOM" id="CLU_2237587_0_0_1"/>
<evidence type="ECO:0000313" key="2">
    <source>
        <dbReference type="Proteomes" id="UP000005222"/>
    </source>
</evidence>
<dbReference type="AlphaFoldDB" id="G8Y0B9"/>
<dbReference type="EMBL" id="FO082046">
    <property type="protein sequence ID" value="CCE86272.1"/>
    <property type="molecule type" value="Genomic_DNA"/>
</dbReference>
<evidence type="ECO:0000313" key="1">
    <source>
        <dbReference type="EMBL" id="CCE86272.1"/>
    </source>
</evidence>
<dbReference type="Proteomes" id="UP000005222">
    <property type="component" value="Chromosome N"/>
</dbReference>
<proteinExistence type="predicted"/>
<protein>
    <submittedName>
        <fullName evidence="1">Piso0_004755 protein</fullName>
    </submittedName>
</protein>
<gene>
    <name evidence="1" type="primary">Piso0_004755</name>
    <name evidence="1" type="ORF">GNLVRS01_PISO0N00431g</name>
</gene>
<dbReference type="InParanoid" id="G8Y0B9"/>
<organism evidence="1 2">
    <name type="scientific">Pichia sorbitophila (strain ATCC MYA-4447 / BCRC 22081 / CBS 7064 / NBRC 10061 / NRRL Y-12695)</name>
    <name type="common">Hybrid yeast</name>
    <dbReference type="NCBI Taxonomy" id="559304"/>
    <lineage>
        <taxon>Eukaryota</taxon>
        <taxon>Fungi</taxon>
        <taxon>Dikarya</taxon>
        <taxon>Ascomycota</taxon>
        <taxon>Saccharomycotina</taxon>
        <taxon>Pichiomycetes</taxon>
        <taxon>Debaryomycetaceae</taxon>
        <taxon>Millerozyma</taxon>
    </lineage>
</organism>